<name>A0A2K2G761_9SPHN</name>
<dbReference type="EMBL" id="LYMM01000001">
    <property type="protein sequence ID" value="PNU06859.1"/>
    <property type="molecule type" value="Genomic_DNA"/>
</dbReference>
<keyword evidence="3" id="KW-0732">Signal</keyword>
<feature type="chain" id="PRO_5014413625" description="Esterase" evidence="3">
    <location>
        <begin position="21"/>
        <end position="301"/>
    </location>
</feature>
<feature type="signal peptide" evidence="3">
    <location>
        <begin position="1"/>
        <end position="20"/>
    </location>
</feature>
<keyword evidence="2" id="KW-0378">Hydrolase</keyword>
<evidence type="ECO:0000256" key="1">
    <source>
        <dbReference type="ARBA" id="ARBA00005622"/>
    </source>
</evidence>
<dbReference type="PANTHER" id="PTHR40841:SF2">
    <property type="entry name" value="SIDEROPHORE-DEGRADING ESTERASE (EUROFUNG)"/>
    <property type="match status" value="1"/>
</dbReference>
<reference evidence="4 5" key="1">
    <citation type="submission" date="2016-05" db="EMBL/GenBank/DDBJ databases">
        <title>Complete genome sequence of Novosphingobium guangzhouense SA925(T).</title>
        <authorList>
            <person name="Sha S."/>
        </authorList>
    </citation>
    <scope>NUCLEOTIDE SEQUENCE [LARGE SCALE GENOMIC DNA]</scope>
    <source>
        <strain evidence="4 5">SA925</strain>
    </source>
</reference>
<dbReference type="InterPro" id="IPR000801">
    <property type="entry name" value="Esterase-like"/>
</dbReference>
<dbReference type="RefSeq" id="WP_103094149.1">
    <property type="nucleotide sequence ID" value="NZ_LYMM01000001.1"/>
</dbReference>
<dbReference type="OrthoDB" id="5523653at2"/>
<dbReference type="AlphaFoldDB" id="A0A2K2G761"/>
<evidence type="ECO:0000313" key="4">
    <source>
        <dbReference type="EMBL" id="PNU06859.1"/>
    </source>
</evidence>
<protein>
    <recommendedName>
        <fullName evidence="6">Esterase</fullName>
    </recommendedName>
</protein>
<comment type="similarity">
    <text evidence="1">Belongs to the esterase D family.</text>
</comment>
<evidence type="ECO:0000256" key="2">
    <source>
        <dbReference type="ARBA" id="ARBA00022801"/>
    </source>
</evidence>
<evidence type="ECO:0000256" key="3">
    <source>
        <dbReference type="SAM" id="SignalP"/>
    </source>
</evidence>
<dbReference type="InterPro" id="IPR052558">
    <property type="entry name" value="Siderophore_Hydrolase_D"/>
</dbReference>
<comment type="caution">
    <text evidence="4">The sequence shown here is derived from an EMBL/GenBank/DDBJ whole genome shotgun (WGS) entry which is preliminary data.</text>
</comment>
<proteinExistence type="inferred from homology"/>
<dbReference type="SUPFAM" id="SSF53474">
    <property type="entry name" value="alpha/beta-Hydrolases"/>
    <property type="match status" value="1"/>
</dbReference>
<dbReference type="PANTHER" id="PTHR40841">
    <property type="entry name" value="SIDEROPHORE TRIACETYLFUSARININE C ESTERASE"/>
    <property type="match status" value="1"/>
</dbReference>
<organism evidence="4 5">
    <name type="scientific">Novosphingobium guangzhouense</name>
    <dbReference type="NCBI Taxonomy" id="1850347"/>
    <lineage>
        <taxon>Bacteria</taxon>
        <taxon>Pseudomonadati</taxon>
        <taxon>Pseudomonadota</taxon>
        <taxon>Alphaproteobacteria</taxon>
        <taxon>Sphingomonadales</taxon>
        <taxon>Sphingomonadaceae</taxon>
        <taxon>Novosphingobium</taxon>
    </lineage>
</organism>
<gene>
    <name evidence="4" type="ORF">A8V01_01430</name>
</gene>
<dbReference type="Gene3D" id="3.40.50.1820">
    <property type="entry name" value="alpha/beta hydrolase"/>
    <property type="match status" value="1"/>
</dbReference>
<dbReference type="Proteomes" id="UP000236327">
    <property type="component" value="Unassembled WGS sequence"/>
</dbReference>
<keyword evidence="5" id="KW-1185">Reference proteome</keyword>
<evidence type="ECO:0000313" key="5">
    <source>
        <dbReference type="Proteomes" id="UP000236327"/>
    </source>
</evidence>
<dbReference type="GO" id="GO:0016788">
    <property type="term" value="F:hydrolase activity, acting on ester bonds"/>
    <property type="evidence" value="ECO:0007669"/>
    <property type="project" value="TreeGrafter"/>
</dbReference>
<evidence type="ECO:0008006" key="6">
    <source>
        <dbReference type="Google" id="ProtNLM"/>
    </source>
</evidence>
<dbReference type="Pfam" id="PF00756">
    <property type="entry name" value="Esterase"/>
    <property type="match status" value="1"/>
</dbReference>
<dbReference type="InterPro" id="IPR029058">
    <property type="entry name" value="AB_hydrolase_fold"/>
</dbReference>
<sequence length="301" mass="32708">MLPALLSAAASLLALTPATATGADAAPEASGYTLPGTQVFEMRNSQGEPYRIFVSAPEGPAPANGFPVLYVLDGNAMFASFAEARRVQERIGAEPSSDPGPGGTIVVGIGYPTDRAYEGARRLYDFTPPNLPQLPPVQQSLAKFKTGGRDAFLAFLLRSIRPEIARRYKVDANRQALYGHSLAGYFALHTLYSHPDAFDAVIAASPSQWWNDQEILTQERTFALRLTQGRAPQRMARILLLAGDREERTEIVHDAEALADRLKPLSTYGLRSRAEIFKGETHITVPSRSVTTALRWAAGSP</sequence>
<accession>A0A2K2G761</accession>